<name>A0A852LA90_UROIN</name>
<reference evidence="2" key="1">
    <citation type="submission" date="2020-02" db="EMBL/GenBank/DDBJ databases">
        <title>Bird 10,000 Genomes (B10K) Project - Family phase.</title>
        <authorList>
            <person name="Zhang G."/>
        </authorList>
    </citation>
    <scope>NUCLEOTIDE SEQUENCE</scope>
    <source>
        <strain evidence="2">B10K-DU-030-59</strain>
    </source>
</reference>
<dbReference type="EMBL" id="WBNH01012512">
    <property type="protein sequence ID" value="NXX86886.1"/>
    <property type="molecule type" value="Genomic_DNA"/>
</dbReference>
<dbReference type="Proteomes" id="UP000654395">
    <property type="component" value="Unassembled WGS sequence"/>
</dbReference>
<dbReference type="AlphaFoldDB" id="A0A852LA90"/>
<feature type="non-terminal residue" evidence="2">
    <location>
        <position position="1"/>
    </location>
</feature>
<keyword evidence="3" id="KW-1185">Reference proteome</keyword>
<sequence length="104" mass="12067">LGDPPVAGAPVNPLVTKLLRHQQRQNLRHQAPLIQRFQRFLRKKFYLFRRSALMTFISLRNLALGRPPLQQLAQEVAFANWRGEEEGEKLEPEAEGTRQNQPEL</sequence>
<evidence type="ECO:0000313" key="3">
    <source>
        <dbReference type="Proteomes" id="UP000654395"/>
    </source>
</evidence>
<evidence type="ECO:0000256" key="1">
    <source>
        <dbReference type="SAM" id="MobiDB-lite"/>
    </source>
</evidence>
<gene>
    <name evidence="2" type="primary">Ggcx</name>
    <name evidence="2" type="ORF">UROIND_R15648</name>
</gene>
<accession>A0A852LA90</accession>
<comment type="caution">
    <text evidence="2">The sequence shown here is derived from an EMBL/GenBank/DDBJ whole genome shotgun (WGS) entry which is preliminary data.</text>
</comment>
<protein>
    <submittedName>
        <fullName evidence="2">VKGC carboxylase</fullName>
    </submittedName>
</protein>
<proteinExistence type="predicted"/>
<evidence type="ECO:0000313" key="2">
    <source>
        <dbReference type="EMBL" id="NXX86886.1"/>
    </source>
</evidence>
<feature type="non-terminal residue" evidence="2">
    <location>
        <position position="104"/>
    </location>
</feature>
<feature type="region of interest" description="Disordered" evidence="1">
    <location>
        <begin position="84"/>
        <end position="104"/>
    </location>
</feature>
<dbReference type="OrthoDB" id="206689at2759"/>
<organism evidence="2 3">
    <name type="scientific">Urocolius indicus</name>
    <name type="common">Red-faced mousebird</name>
    <name type="synonym">Colius indicus</name>
    <dbReference type="NCBI Taxonomy" id="458196"/>
    <lineage>
        <taxon>Eukaryota</taxon>
        <taxon>Metazoa</taxon>
        <taxon>Chordata</taxon>
        <taxon>Craniata</taxon>
        <taxon>Vertebrata</taxon>
        <taxon>Euteleostomi</taxon>
        <taxon>Archelosauria</taxon>
        <taxon>Archosauria</taxon>
        <taxon>Dinosauria</taxon>
        <taxon>Saurischia</taxon>
        <taxon>Theropoda</taxon>
        <taxon>Coelurosauria</taxon>
        <taxon>Aves</taxon>
        <taxon>Neognathae</taxon>
        <taxon>Neoaves</taxon>
        <taxon>Telluraves</taxon>
        <taxon>Coraciimorphae</taxon>
        <taxon>Coliiformes</taxon>
        <taxon>Coliidae</taxon>
        <taxon>Urocolius</taxon>
    </lineage>
</organism>